<evidence type="ECO:0000313" key="13">
    <source>
        <dbReference type="Proteomes" id="UP000192610"/>
    </source>
</evidence>
<comment type="pathway">
    <text evidence="1 9">Purine metabolism; 7-cyano-7-deazaguanine biosynthesis.</text>
</comment>
<protein>
    <recommendedName>
        <fullName evidence="3 9">6-carboxy-5,6,7,8-tetrahydropterin synthase</fullName>
        <ecNumber evidence="9">4.-.-.-</ecNumber>
    </recommendedName>
</protein>
<accession>A0A1V9F8L2</accession>
<feature type="active site" description="Proton acceptor" evidence="10">
    <location>
        <position position="24"/>
    </location>
</feature>
<dbReference type="STRING" id="354355.SAMN05660816_01943"/>
<comment type="caution">
    <text evidence="12">The sequence shown here is derived from an EMBL/GenBank/DDBJ whole genome shotgun (WGS) entry which is preliminary data.</text>
</comment>
<gene>
    <name evidence="12" type="ORF">A4H97_22135</name>
</gene>
<dbReference type="UniPathway" id="UPA00391"/>
<keyword evidence="6 9" id="KW-0862">Zinc</keyword>
<evidence type="ECO:0000256" key="2">
    <source>
        <dbReference type="ARBA" id="ARBA00008900"/>
    </source>
</evidence>
<dbReference type="EC" id="4.-.-.-" evidence="9"/>
<dbReference type="PIRSF" id="PIRSF006113">
    <property type="entry name" value="PTP_synth"/>
    <property type="match status" value="1"/>
</dbReference>
<dbReference type="AlphaFoldDB" id="A0A1V9F8L2"/>
<reference evidence="13" key="1">
    <citation type="submission" date="2016-04" db="EMBL/GenBank/DDBJ databases">
        <authorList>
            <person name="Chen L."/>
            <person name="Zhuang W."/>
            <person name="Wang G."/>
        </authorList>
    </citation>
    <scope>NUCLEOTIDE SEQUENCE [LARGE SCALE GENOMIC DNA]</scope>
    <source>
        <strain evidence="13">17621</strain>
    </source>
</reference>
<dbReference type="PANTHER" id="PTHR12589:SF7">
    <property type="entry name" value="6-PYRUVOYL TETRAHYDROBIOPTERIN SYNTHASE"/>
    <property type="match status" value="1"/>
</dbReference>
<comment type="cofactor">
    <cofactor evidence="9 11">
        <name>Zn(2+)</name>
        <dbReference type="ChEBI" id="CHEBI:29105"/>
    </cofactor>
    <text evidence="9 11">Binds 1 zinc ion per subunit.</text>
</comment>
<feature type="binding site" evidence="11">
    <location>
        <position position="13"/>
    </location>
    <ligand>
        <name>Zn(2+)</name>
        <dbReference type="ChEBI" id="CHEBI:29105"/>
    </ligand>
</feature>
<dbReference type="InterPro" id="IPR038418">
    <property type="entry name" value="6-PTP_synth/QueD_sf"/>
</dbReference>
<keyword evidence="7 9" id="KW-0456">Lyase</keyword>
<keyword evidence="5 9" id="KW-0671">Queuosine biosynthesis</keyword>
<dbReference type="Gene3D" id="3.30.479.10">
    <property type="entry name" value="6-pyruvoyl tetrahydropterin synthase/QueD"/>
    <property type="match status" value="1"/>
</dbReference>
<feature type="binding site" evidence="11">
    <location>
        <position position="30"/>
    </location>
    <ligand>
        <name>Zn(2+)</name>
        <dbReference type="ChEBI" id="CHEBI:29105"/>
    </ligand>
</feature>
<sequence length="118" mass="13671">MLLYKEFTFDSAHFLPNVPEGHKCKNIHGHTYRLRVWLKGKPDPQYGWIIDFAELKTIIKPVVTQLDHKLMNDIPGLENPTCELIAVWIWDNLKPALPAMHRIELHETPTSGVIYEGE</sequence>
<evidence type="ECO:0000256" key="3">
    <source>
        <dbReference type="ARBA" id="ARBA00018141"/>
    </source>
</evidence>
<evidence type="ECO:0000256" key="1">
    <source>
        <dbReference type="ARBA" id="ARBA00005061"/>
    </source>
</evidence>
<feature type="active site" description="Charge relay system" evidence="10">
    <location>
        <position position="107"/>
    </location>
</feature>
<evidence type="ECO:0000256" key="4">
    <source>
        <dbReference type="ARBA" id="ARBA00022723"/>
    </source>
</evidence>
<dbReference type="GO" id="GO:0070497">
    <property type="term" value="F:6-carboxytetrahydropterin synthase activity"/>
    <property type="evidence" value="ECO:0007669"/>
    <property type="project" value="UniProtKB-EC"/>
</dbReference>
<dbReference type="EMBL" id="LVXG01000003">
    <property type="protein sequence ID" value="OQP54665.1"/>
    <property type="molecule type" value="Genomic_DNA"/>
</dbReference>
<evidence type="ECO:0000256" key="8">
    <source>
        <dbReference type="ARBA" id="ARBA00048807"/>
    </source>
</evidence>
<dbReference type="GO" id="GO:0008616">
    <property type="term" value="P:tRNA queuosine(34) biosynthetic process"/>
    <property type="evidence" value="ECO:0007669"/>
    <property type="project" value="UniProtKB-KW"/>
</dbReference>
<comment type="catalytic activity">
    <reaction evidence="8 9">
        <text>7,8-dihydroneopterin 3'-triphosphate + H2O = 6-carboxy-5,6,7,8-tetrahydropterin + triphosphate + acetaldehyde + 2 H(+)</text>
        <dbReference type="Rhea" id="RHEA:27966"/>
        <dbReference type="ChEBI" id="CHEBI:15343"/>
        <dbReference type="ChEBI" id="CHEBI:15377"/>
        <dbReference type="ChEBI" id="CHEBI:15378"/>
        <dbReference type="ChEBI" id="CHEBI:18036"/>
        <dbReference type="ChEBI" id="CHEBI:58462"/>
        <dbReference type="ChEBI" id="CHEBI:61032"/>
        <dbReference type="EC" id="4.1.2.50"/>
    </reaction>
</comment>
<dbReference type="RefSeq" id="WP_081197497.1">
    <property type="nucleotide sequence ID" value="NZ_FOCZ01000003.1"/>
</dbReference>
<evidence type="ECO:0000256" key="5">
    <source>
        <dbReference type="ARBA" id="ARBA00022785"/>
    </source>
</evidence>
<dbReference type="InterPro" id="IPR007115">
    <property type="entry name" value="6-PTP_synth/QueD"/>
</dbReference>
<evidence type="ECO:0000256" key="10">
    <source>
        <dbReference type="PIRSR" id="PIRSR006113-1"/>
    </source>
</evidence>
<dbReference type="FunFam" id="3.30.479.10:FF:000001">
    <property type="entry name" value="6-carboxy-5,6,7,8-tetrahydropterin synthase"/>
    <property type="match status" value="1"/>
</dbReference>
<dbReference type="PANTHER" id="PTHR12589">
    <property type="entry name" value="PYRUVOYL TETRAHYDROBIOPTERIN SYNTHASE"/>
    <property type="match status" value="1"/>
</dbReference>
<organism evidence="12 13">
    <name type="scientific">Niastella yeongjuensis</name>
    <dbReference type="NCBI Taxonomy" id="354355"/>
    <lineage>
        <taxon>Bacteria</taxon>
        <taxon>Pseudomonadati</taxon>
        <taxon>Bacteroidota</taxon>
        <taxon>Chitinophagia</taxon>
        <taxon>Chitinophagales</taxon>
        <taxon>Chitinophagaceae</taxon>
        <taxon>Niastella</taxon>
    </lineage>
</organism>
<dbReference type="Pfam" id="PF01242">
    <property type="entry name" value="PTPS"/>
    <property type="match status" value="1"/>
</dbReference>
<dbReference type="SUPFAM" id="SSF55620">
    <property type="entry name" value="Tetrahydrobiopterin biosynthesis enzymes-like"/>
    <property type="match status" value="1"/>
</dbReference>
<dbReference type="GO" id="GO:0046872">
    <property type="term" value="F:metal ion binding"/>
    <property type="evidence" value="ECO:0007669"/>
    <property type="project" value="UniProtKB-KW"/>
</dbReference>
<feature type="binding site" evidence="11">
    <location>
        <position position="28"/>
    </location>
    <ligand>
        <name>Zn(2+)</name>
        <dbReference type="ChEBI" id="CHEBI:29105"/>
    </ligand>
</feature>
<comment type="similarity">
    <text evidence="2 9">Belongs to the PTPS family. QueD subfamily.</text>
</comment>
<keyword evidence="4 9" id="KW-0479">Metal-binding</keyword>
<evidence type="ECO:0000256" key="11">
    <source>
        <dbReference type="PIRSR" id="PIRSR006113-2"/>
    </source>
</evidence>
<dbReference type="Proteomes" id="UP000192610">
    <property type="component" value="Unassembled WGS sequence"/>
</dbReference>
<evidence type="ECO:0000256" key="6">
    <source>
        <dbReference type="ARBA" id="ARBA00022833"/>
    </source>
</evidence>
<proteinExistence type="inferred from homology"/>
<evidence type="ECO:0000313" key="12">
    <source>
        <dbReference type="EMBL" id="OQP54665.1"/>
    </source>
</evidence>
<evidence type="ECO:0000256" key="9">
    <source>
        <dbReference type="PIRNR" id="PIRNR006113"/>
    </source>
</evidence>
<keyword evidence="13" id="KW-1185">Reference proteome</keyword>
<dbReference type="NCBIfam" id="TIGR03367">
    <property type="entry name" value="queuosine_QueD"/>
    <property type="match status" value="1"/>
</dbReference>
<feature type="active site" description="Charge relay system" evidence="10">
    <location>
        <position position="68"/>
    </location>
</feature>
<name>A0A1V9F8L2_9BACT</name>
<evidence type="ECO:0000256" key="7">
    <source>
        <dbReference type="ARBA" id="ARBA00023239"/>
    </source>
</evidence>